<accession>A0A9W9ALI5</accession>
<feature type="compositionally biased region" description="Polar residues" evidence="1">
    <location>
        <begin position="48"/>
        <end position="70"/>
    </location>
</feature>
<reference evidence="2" key="1">
    <citation type="submission" date="2022-08" db="EMBL/GenBank/DDBJ databases">
        <title>A Global Phylogenomic Analysis of the Shiitake Genus Lentinula.</title>
        <authorList>
            <consortium name="DOE Joint Genome Institute"/>
            <person name="Sierra-Patev S."/>
            <person name="Min B."/>
            <person name="Naranjo-Ortiz M."/>
            <person name="Looney B."/>
            <person name="Konkel Z."/>
            <person name="Slot J.C."/>
            <person name="Sakamoto Y."/>
            <person name="Steenwyk J.L."/>
            <person name="Rokas A."/>
            <person name="Carro J."/>
            <person name="Camarero S."/>
            <person name="Ferreira P."/>
            <person name="Molpeceres G."/>
            <person name="Ruiz-Duenas F.J."/>
            <person name="Serrano A."/>
            <person name="Henrissat B."/>
            <person name="Drula E."/>
            <person name="Hughes K.W."/>
            <person name="Mata J.L."/>
            <person name="Ishikawa N.K."/>
            <person name="Vargas-Isla R."/>
            <person name="Ushijima S."/>
            <person name="Smith C.A."/>
            <person name="Ahrendt S."/>
            <person name="Andreopoulos W."/>
            <person name="He G."/>
            <person name="Labutti K."/>
            <person name="Lipzen A."/>
            <person name="Ng V."/>
            <person name="Riley R."/>
            <person name="Sandor L."/>
            <person name="Barry K."/>
            <person name="Martinez A.T."/>
            <person name="Xiao Y."/>
            <person name="Gibbons J.G."/>
            <person name="Terashima K."/>
            <person name="Grigoriev I.V."/>
            <person name="Hibbett D.S."/>
        </authorList>
    </citation>
    <scope>NUCLEOTIDE SEQUENCE</scope>
    <source>
        <strain evidence="2">JLM2183</strain>
    </source>
</reference>
<protein>
    <submittedName>
        <fullName evidence="2">Uncharacterized protein</fullName>
    </submittedName>
</protein>
<evidence type="ECO:0000256" key="1">
    <source>
        <dbReference type="SAM" id="MobiDB-lite"/>
    </source>
</evidence>
<feature type="region of interest" description="Disordered" evidence="1">
    <location>
        <begin position="48"/>
        <end position="71"/>
    </location>
</feature>
<gene>
    <name evidence="2" type="ORF">J3R30DRAFT_3696934</name>
</gene>
<proteinExistence type="predicted"/>
<evidence type="ECO:0000313" key="2">
    <source>
        <dbReference type="EMBL" id="KAJ4485561.1"/>
    </source>
</evidence>
<keyword evidence="3" id="KW-1185">Reference proteome</keyword>
<dbReference type="Proteomes" id="UP001150266">
    <property type="component" value="Unassembled WGS sequence"/>
</dbReference>
<evidence type="ECO:0000313" key="3">
    <source>
        <dbReference type="Proteomes" id="UP001150266"/>
    </source>
</evidence>
<dbReference type="OrthoDB" id="3257074at2759"/>
<comment type="caution">
    <text evidence="2">The sequence shown here is derived from an EMBL/GenBank/DDBJ whole genome shotgun (WGS) entry which is preliminary data.</text>
</comment>
<organism evidence="2 3">
    <name type="scientific">Lentinula aciculospora</name>
    <dbReference type="NCBI Taxonomy" id="153920"/>
    <lineage>
        <taxon>Eukaryota</taxon>
        <taxon>Fungi</taxon>
        <taxon>Dikarya</taxon>
        <taxon>Basidiomycota</taxon>
        <taxon>Agaricomycotina</taxon>
        <taxon>Agaricomycetes</taxon>
        <taxon>Agaricomycetidae</taxon>
        <taxon>Agaricales</taxon>
        <taxon>Marasmiineae</taxon>
        <taxon>Omphalotaceae</taxon>
        <taxon>Lentinula</taxon>
    </lineage>
</organism>
<dbReference type="EMBL" id="JAOTPV010000003">
    <property type="protein sequence ID" value="KAJ4485561.1"/>
    <property type="molecule type" value="Genomic_DNA"/>
</dbReference>
<sequence length="117" mass="13058">MSSYTYTAPPTSPTYGFFPSGVTSPNAFPTFHQSPRDSHAMYAAAFSPSSSTYPNQANGQTQRAQSSQNPLKKLVSRKDLVVHFFFGPDFTQELQWSTTDIPWLVTPSRHRHRDGSS</sequence>
<dbReference type="AlphaFoldDB" id="A0A9W9ALI5"/>
<name>A0A9W9ALI5_9AGAR</name>